<evidence type="ECO:0000313" key="2">
    <source>
        <dbReference type="Proteomes" id="UP000324797"/>
    </source>
</evidence>
<protein>
    <submittedName>
        <fullName evidence="1">Helix-turn-helix domain-containing protein</fullName>
    </submittedName>
</protein>
<name>A0A5S4YCH6_9BRAD</name>
<proteinExistence type="predicted"/>
<gene>
    <name evidence="1" type="ORF">FXV83_38375</name>
</gene>
<accession>A0A5S4YCH6</accession>
<keyword evidence="2" id="KW-1185">Reference proteome</keyword>
<sequence length="84" mass="9374">MSDRRFLTAEEVSERYRGSVSVGTLRNWRAMKIGPTFVKIGKAVLYPAHELDAWDQKNTVTCRASKGLDVDTGSVRVDSCLPND</sequence>
<dbReference type="InterPro" id="IPR009061">
    <property type="entry name" value="DNA-bd_dom_put_sf"/>
</dbReference>
<organism evidence="1 2">
    <name type="scientific">Bradyrhizobium hipponense</name>
    <dbReference type="NCBI Taxonomy" id="2605638"/>
    <lineage>
        <taxon>Bacteria</taxon>
        <taxon>Pseudomonadati</taxon>
        <taxon>Pseudomonadota</taxon>
        <taxon>Alphaproteobacteria</taxon>
        <taxon>Hyphomicrobiales</taxon>
        <taxon>Nitrobacteraceae</taxon>
        <taxon>Bradyrhizobium</taxon>
    </lineage>
</organism>
<dbReference type="RefSeq" id="WP_148745117.1">
    <property type="nucleotide sequence ID" value="NZ_VSTH01000184.1"/>
</dbReference>
<dbReference type="Proteomes" id="UP000324797">
    <property type="component" value="Unassembled WGS sequence"/>
</dbReference>
<reference evidence="1 2" key="1">
    <citation type="submission" date="2019-08" db="EMBL/GenBank/DDBJ databases">
        <title>Bradyrhizobium hipponensis sp. nov., a rhizobium isolated from a Lupinus angustifolius root nodule in Tunisia.</title>
        <authorList>
            <person name="Off K."/>
            <person name="Rejili M."/>
            <person name="Mars M."/>
            <person name="Brachmann A."/>
            <person name="Marin M."/>
        </authorList>
    </citation>
    <scope>NUCLEOTIDE SEQUENCE [LARGE SCALE GENOMIC DNA]</scope>
    <source>
        <strain evidence="2">aSej3</strain>
    </source>
</reference>
<comment type="caution">
    <text evidence="1">The sequence shown here is derived from an EMBL/GenBank/DDBJ whole genome shotgun (WGS) entry which is preliminary data.</text>
</comment>
<dbReference type="AlphaFoldDB" id="A0A5S4YCH6"/>
<evidence type="ECO:0000313" key="1">
    <source>
        <dbReference type="EMBL" id="TYO61384.1"/>
    </source>
</evidence>
<dbReference type="SUPFAM" id="SSF46955">
    <property type="entry name" value="Putative DNA-binding domain"/>
    <property type="match status" value="1"/>
</dbReference>
<dbReference type="EMBL" id="VSTH01000184">
    <property type="protein sequence ID" value="TYO61384.1"/>
    <property type="molecule type" value="Genomic_DNA"/>
</dbReference>